<dbReference type="AlphaFoldDB" id="A0A9W9WM03"/>
<evidence type="ECO:0000313" key="2">
    <source>
        <dbReference type="Proteomes" id="UP001147760"/>
    </source>
</evidence>
<name>A0A9W9WM03_9EURO</name>
<dbReference type="EMBL" id="JAPWDO010000005">
    <property type="protein sequence ID" value="KAJ5469999.1"/>
    <property type="molecule type" value="Genomic_DNA"/>
</dbReference>
<keyword evidence="2" id="KW-1185">Reference proteome</keyword>
<evidence type="ECO:0000313" key="1">
    <source>
        <dbReference type="EMBL" id="KAJ5469999.1"/>
    </source>
</evidence>
<accession>A0A9W9WM03</accession>
<proteinExistence type="predicted"/>
<gene>
    <name evidence="1" type="ORF">N7530_007356</name>
</gene>
<sequence length="80" mass="8474">MSSAERFIDFGVLTAVRQLHILGTASNNTIFYSFYLPSASLPAAIQPTDTPNDNSLDTASTVSGGLDTITTIPVLFANSH</sequence>
<dbReference type="Proteomes" id="UP001147760">
    <property type="component" value="Unassembled WGS sequence"/>
</dbReference>
<protein>
    <submittedName>
        <fullName evidence="1">Uncharacterized protein</fullName>
    </submittedName>
</protein>
<organism evidence="1 2">
    <name type="scientific">Penicillium desertorum</name>
    <dbReference type="NCBI Taxonomy" id="1303715"/>
    <lineage>
        <taxon>Eukaryota</taxon>
        <taxon>Fungi</taxon>
        <taxon>Dikarya</taxon>
        <taxon>Ascomycota</taxon>
        <taxon>Pezizomycotina</taxon>
        <taxon>Eurotiomycetes</taxon>
        <taxon>Eurotiomycetidae</taxon>
        <taxon>Eurotiales</taxon>
        <taxon>Aspergillaceae</taxon>
        <taxon>Penicillium</taxon>
    </lineage>
</organism>
<reference evidence="1" key="2">
    <citation type="journal article" date="2023" name="IMA Fungus">
        <title>Comparative genomic study of the Penicillium genus elucidates a diverse pangenome and 15 lateral gene transfer events.</title>
        <authorList>
            <person name="Petersen C."/>
            <person name="Sorensen T."/>
            <person name="Nielsen M.R."/>
            <person name="Sondergaard T.E."/>
            <person name="Sorensen J.L."/>
            <person name="Fitzpatrick D.A."/>
            <person name="Frisvad J.C."/>
            <person name="Nielsen K.L."/>
        </authorList>
    </citation>
    <scope>NUCLEOTIDE SEQUENCE</scope>
    <source>
        <strain evidence="1">IBT 17660</strain>
    </source>
</reference>
<reference evidence="1" key="1">
    <citation type="submission" date="2022-12" db="EMBL/GenBank/DDBJ databases">
        <authorList>
            <person name="Petersen C."/>
        </authorList>
    </citation>
    <scope>NUCLEOTIDE SEQUENCE</scope>
    <source>
        <strain evidence="1">IBT 17660</strain>
    </source>
</reference>
<comment type="caution">
    <text evidence="1">The sequence shown here is derived from an EMBL/GenBank/DDBJ whole genome shotgun (WGS) entry which is preliminary data.</text>
</comment>